<dbReference type="EMBL" id="FPBF01000004">
    <property type="protein sequence ID" value="SFT99013.1"/>
    <property type="molecule type" value="Genomic_DNA"/>
</dbReference>
<evidence type="ECO:0000313" key="1">
    <source>
        <dbReference type="EMBL" id="SFT99013.1"/>
    </source>
</evidence>
<evidence type="ECO:0000313" key="2">
    <source>
        <dbReference type="Proteomes" id="UP000199673"/>
    </source>
</evidence>
<dbReference type="Proteomes" id="UP000199673">
    <property type="component" value="Unassembled WGS sequence"/>
</dbReference>
<dbReference type="AlphaFoldDB" id="A0A1I7CHV9"/>
<reference evidence="2" key="1">
    <citation type="submission" date="2016-10" db="EMBL/GenBank/DDBJ databases">
        <authorList>
            <person name="Varghese N."/>
            <person name="Submissions S."/>
        </authorList>
    </citation>
    <scope>NUCLEOTIDE SEQUENCE [LARGE SCALE GENOMIC DNA]</scope>
    <source>
        <strain evidence="2">DSM 23445</strain>
    </source>
</reference>
<keyword evidence="2" id="KW-1185">Reference proteome</keyword>
<gene>
    <name evidence="1" type="ORF">SAMN04489724_3215</name>
</gene>
<accession>A0A1I7CHV9</accession>
<proteinExistence type="predicted"/>
<protein>
    <submittedName>
        <fullName evidence="1">Uncharacterized protein</fullName>
    </submittedName>
</protein>
<dbReference type="RefSeq" id="WP_091695299.1">
    <property type="nucleotide sequence ID" value="NZ_FPBF01000004.1"/>
</dbReference>
<organism evidence="1 2">
    <name type="scientific">Algoriphagus locisalis</name>
    <dbReference type="NCBI Taxonomy" id="305507"/>
    <lineage>
        <taxon>Bacteria</taxon>
        <taxon>Pseudomonadati</taxon>
        <taxon>Bacteroidota</taxon>
        <taxon>Cytophagia</taxon>
        <taxon>Cytophagales</taxon>
        <taxon>Cyclobacteriaceae</taxon>
        <taxon>Algoriphagus</taxon>
    </lineage>
</organism>
<name>A0A1I7CHV9_9BACT</name>
<dbReference type="OrthoDB" id="1441229at2"/>
<sequence length="152" mass="17627">MQAYINHLLEDIAAAHRPDDFFSKSRKNTEEEDLEESLRESEMFVSQEKRAGFEGYCGLKRESFPPKDQLSEEQLTQVTTAFVAMMNTWNLQVAFPDDLPQQRRYELLMDILVGPVMIFKHGFYCFDFCTGNSDGCELGEYCPCLKSEYHNP</sequence>